<proteinExistence type="predicted"/>
<protein>
    <submittedName>
        <fullName evidence="3">Uncharacterized protein</fullName>
    </submittedName>
</protein>
<sequence length="172" mass="18675">MGHDFVPSAAASPSSREKRRRASRQIHPDSECHKAPPSSRHAQAVYSPLESRESTRIDFSLHCAMKPALSLALLSLETFYSSLLAQALDERDGGINLSLGPGPVGLPSCELASSTASLYKRYLAIFGVITLNHDGGVIVPSVFGPVAVKRKSRSNKSKKQVWISFSQEEKRG</sequence>
<evidence type="ECO:0000313" key="3">
    <source>
        <dbReference type="WBParaSite" id="Gr19_v10_g3158.t1"/>
    </source>
</evidence>
<dbReference type="AlphaFoldDB" id="A0A914HPZ2"/>
<keyword evidence="2" id="KW-1185">Reference proteome</keyword>
<dbReference type="WBParaSite" id="Gr19_v10_g3158.t1">
    <property type="protein sequence ID" value="Gr19_v10_g3158.t1"/>
    <property type="gene ID" value="Gr19_v10_g3158"/>
</dbReference>
<dbReference type="Proteomes" id="UP000887572">
    <property type="component" value="Unplaced"/>
</dbReference>
<accession>A0A914HPZ2</accession>
<organism evidence="2 3">
    <name type="scientific">Globodera rostochiensis</name>
    <name type="common">Golden nematode worm</name>
    <name type="synonym">Heterodera rostochiensis</name>
    <dbReference type="NCBI Taxonomy" id="31243"/>
    <lineage>
        <taxon>Eukaryota</taxon>
        <taxon>Metazoa</taxon>
        <taxon>Ecdysozoa</taxon>
        <taxon>Nematoda</taxon>
        <taxon>Chromadorea</taxon>
        <taxon>Rhabditida</taxon>
        <taxon>Tylenchina</taxon>
        <taxon>Tylenchomorpha</taxon>
        <taxon>Tylenchoidea</taxon>
        <taxon>Heteroderidae</taxon>
        <taxon>Heteroderinae</taxon>
        <taxon>Globodera</taxon>
    </lineage>
</organism>
<evidence type="ECO:0000256" key="1">
    <source>
        <dbReference type="SAM" id="MobiDB-lite"/>
    </source>
</evidence>
<feature type="region of interest" description="Disordered" evidence="1">
    <location>
        <begin position="1"/>
        <end position="47"/>
    </location>
</feature>
<name>A0A914HPZ2_GLORO</name>
<reference evidence="3" key="1">
    <citation type="submission" date="2022-11" db="UniProtKB">
        <authorList>
            <consortium name="WormBaseParasite"/>
        </authorList>
    </citation>
    <scope>IDENTIFICATION</scope>
</reference>
<evidence type="ECO:0000313" key="2">
    <source>
        <dbReference type="Proteomes" id="UP000887572"/>
    </source>
</evidence>